<dbReference type="EMBL" id="CABFMQ020000059">
    <property type="protein sequence ID" value="VTZ49348.1"/>
    <property type="molecule type" value="Genomic_DNA"/>
</dbReference>
<proteinExistence type="predicted"/>
<keyword evidence="2" id="KW-1185">Reference proteome</keyword>
<reference evidence="1 2" key="1">
    <citation type="submission" date="2019-05" db="EMBL/GenBank/DDBJ databases">
        <authorList>
            <person name="Farhan Ul Haque M."/>
        </authorList>
    </citation>
    <scope>NUCLEOTIDE SEQUENCE [LARGE SCALE GENOMIC DNA]</scope>
    <source>
        <strain evidence="1">2</strain>
    </source>
</reference>
<evidence type="ECO:0008006" key="3">
    <source>
        <dbReference type="Google" id="ProtNLM"/>
    </source>
</evidence>
<accession>A0A8B6M3F1</accession>
<organism evidence="1 2">
    <name type="scientific">Methylocella tundrae</name>
    <dbReference type="NCBI Taxonomy" id="227605"/>
    <lineage>
        <taxon>Bacteria</taxon>
        <taxon>Pseudomonadati</taxon>
        <taxon>Pseudomonadota</taxon>
        <taxon>Alphaproteobacteria</taxon>
        <taxon>Hyphomicrobiales</taxon>
        <taxon>Beijerinckiaceae</taxon>
        <taxon>Methylocella</taxon>
    </lineage>
</organism>
<gene>
    <name evidence="1" type="ORF">MPC4_1510002</name>
</gene>
<evidence type="ECO:0000313" key="2">
    <source>
        <dbReference type="Proteomes" id="UP000485880"/>
    </source>
</evidence>
<dbReference type="AlphaFoldDB" id="A0A8B6M3F1"/>
<dbReference type="Proteomes" id="UP000485880">
    <property type="component" value="Unassembled WGS sequence"/>
</dbReference>
<name>A0A8B6M3F1_METTU</name>
<evidence type="ECO:0000313" key="1">
    <source>
        <dbReference type="EMBL" id="VTZ49348.1"/>
    </source>
</evidence>
<protein>
    <recommendedName>
        <fullName evidence="3">Transposase</fullName>
    </recommendedName>
</protein>
<comment type="caution">
    <text evidence="1">The sequence shown here is derived from an EMBL/GenBank/DDBJ whole genome shotgun (WGS) entry which is preliminary data.</text>
</comment>
<sequence>MQRPNTIVALPLIVIKGLGLWLDQARNLSQVEEANDQLKLHPLV</sequence>